<accession>A0AAV4C9R8</accession>
<dbReference type="EMBL" id="BLXT01005993">
    <property type="protein sequence ID" value="GFO28066.1"/>
    <property type="molecule type" value="Genomic_DNA"/>
</dbReference>
<evidence type="ECO:0000313" key="2">
    <source>
        <dbReference type="Proteomes" id="UP000735302"/>
    </source>
</evidence>
<keyword evidence="2" id="KW-1185">Reference proteome</keyword>
<protein>
    <submittedName>
        <fullName evidence="1">Uncharacterized protein</fullName>
    </submittedName>
</protein>
<reference evidence="1 2" key="1">
    <citation type="journal article" date="2021" name="Elife">
        <title>Chloroplast acquisition without the gene transfer in kleptoplastic sea slugs, Plakobranchus ocellatus.</title>
        <authorList>
            <person name="Maeda T."/>
            <person name="Takahashi S."/>
            <person name="Yoshida T."/>
            <person name="Shimamura S."/>
            <person name="Takaki Y."/>
            <person name="Nagai Y."/>
            <person name="Toyoda A."/>
            <person name="Suzuki Y."/>
            <person name="Arimoto A."/>
            <person name="Ishii H."/>
            <person name="Satoh N."/>
            <person name="Nishiyama T."/>
            <person name="Hasebe M."/>
            <person name="Maruyama T."/>
            <person name="Minagawa J."/>
            <person name="Obokata J."/>
            <person name="Shigenobu S."/>
        </authorList>
    </citation>
    <scope>NUCLEOTIDE SEQUENCE [LARGE SCALE GENOMIC DNA]</scope>
</reference>
<organism evidence="1 2">
    <name type="scientific">Plakobranchus ocellatus</name>
    <dbReference type="NCBI Taxonomy" id="259542"/>
    <lineage>
        <taxon>Eukaryota</taxon>
        <taxon>Metazoa</taxon>
        <taxon>Spiralia</taxon>
        <taxon>Lophotrochozoa</taxon>
        <taxon>Mollusca</taxon>
        <taxon>Gastropoda</taxon>
        <taxon>Heterobranchia</taxon>
        <taxon>Euthyneura</taxon>
        <taxon>Panpulmonata</taxon>
        <taxon>Sacoglossa</taxon>
        <taxon>Placobranchoidea</taxon>
        <taxon>Plakobranchidae</taxon>
        <taxon>Plakobranchus</taxon>
    </lineage>
</organism>
<dbReference type="Proteomes" id="UP000735302">
    <property type="component" value="Unassembled WGS sequence"/>
</dbReference>
<feature type="non-terminal residue" evidence="1">
    <location>
        <position position="1"/>
    </location>
</feature>
<evidence type="ECO:0000313" key="1">
    <source>
        <dbReference type="EMBL" id="GFO28066.1"/>
    </source>
</evidence>
<gene>
    <name evidence="1" type="ORF">PoB_005457100</name>
</gene>
<sequence length="128" mass="14729">RGDSPDDRPRQVPGRLLHAVKFLVPQTGGDSWISPSTREKIRVFDRFSIKYKNIQEYITRATLSLSVVIDNTPPPETRHRRCVLPPAWGVPDYHNWCFTTPAPCPVRAWPKRRPTLEATRLVMANLKD</sequence>
<name>A0AAV4C9R8_9GAST</name>
<dbReference type="AlphaFoldDB" id="A0AAV4C9R8"/>
<proteinExistence type="predicted"/>
<comment type="caution">
    <text evidence="1">The sequence shown here is derived from an EMBL/GenBank/DDBJ whole genome shotgun (WGS) entry which is preliminary data.</text>
</comment>